<name>A0AAE3YRL3_9ACTN</name>
<dbReference type="EMBL" id="JAVDYB010000001">
    <property type="protein sequence ID" value="MDR7278345.1"/>
    <property type="molecule type" value="Genomic_DNA"/>
</dbReference>
<accession>A0AAE3YRL3</accession>
<dbReference type="PANTHER" id="PTHR39186">
    <property type="entry name" value="DUF2071 FAMILY PROTEIN"/>
    <property type="match status" value="1"/>
</dbReference>
<gene>
    <name evidence="2" type="ORF">J2S41_005123</name>
</gene>
<dbReference type="Proteomes" id="UP001183643">
    <property type="component" value="Unassembled WGS sequence"/>
</dbReference>
<keyword evidence="3" id="KW-1185">Reference proteome</keyword>
<proteinExistence type="predicted"/>
<dbReference type="PANTHER" id="PTHR39186:SF1">
    <property type="entry name" value="DUF2071 DOMAIN-CONTAINING PROTEIN"/>
    <property type="match status" value="1"/>
</dbReference>
<sequence length="258" mass="28589">MTPEEITYTSPRAVRHSILVQRWHDLSFLHWPVDPDEVRPFLPPGTEPDTFDGVAYVGLIGFMMVGLGPLSGPGLPYLGTFCETNVRLYSVDGHGRRAVVFRSLDAARLLPVLVARSVFRLPYKWSRMSLRRDGDVFTYTNHRRWPGPGRPRSRMVVRAGAPIAEPTPLEHFLTARWGLHVDAFGRGVHLPNVHPRWPLHRAELLDLDDELVAAAGFPSVSGPPASVLYSPGVPVRFGTPNRVPGGTSNGVDRTPRGN</sequence>
<organism evidence="2 3">
    <name type="scientific">Catenuloplanes atrovinosus</name>
    <dbReference type="NCBI Taxonomy" id="137266"/>
    <lineage>
        <taxon>Bacteria</taxon>
        <taxon>Bacillati</taxon>
        <taxon>Actinomycetota</taxon>
        <taxon>Actinomycetes</taxon>
        <taxon>Micromonosporales</taxon>
        <taxon>Micromonosporaceae</taxon>
        <taxon>Catenuloplanes</taxon>
    </lineage>
</organism>
<dbReference type="AlphaFoldDB" id="A0AAE3YRL3"/>
<dbReference type="InterPro" id="IPR023375">
    <property type="entry name" value="ADC_dom_sf"/>
</dbReference>
<feature type="region of interest" description="Disordered" evidence="1">
    <location>
        <begin position="237"/>
        <end position="258"/>
    </location>
</feature>
<reference evidence="2" key="1">
    <citation type="submission" date="2023-07" db="EMBL/GenBank/DDBJ databases">
        <title>Sequencing the genomes of 1000 actinobacteria strains.</title>
        <authorList>
            <person name="Klenk H.-P."/>
        </authorList>
    </citation>
    <scope>NUCLEOTIDE SEQUENCE</scope>
    <source>
        <strain evidence="2">DSM 44707</strain>
    </source>
</reference>
<evidence type="ECO:0000256" key="1">
    <source>
        <dbReference type="SAM" id="MobiDB-lite"/>
    </source>
</evidence>
<dbReference type="RefSeq" id="WP_310371197.1">
    <property type="nucleotide sequence ID" value="NZ_JAVDYB010000001.1"/>
</dbReference>
<protein>
    <submittedName>
        <fullName evidence="2">Uncharacterized protein YqjF (DUF2071 family)</fullName>
    </submittedName>
</protein>
<evidence type="ECO:0000313" key="2">
    <source>
        <dbReference type="EMBL" id="MDR7278345.1"/>
    </source>
</evidence>
<dbReference type="Pfam" id="PF09844">
    <property type="entry name" value="DUF2071"/>
    <property type="match status" value="1"/>
</dbReference>
<dbReference type="SUPFAM" id="SSF160104">
    <property type="entry name" value="Acetoacetate decarboxylase-like"/>
    <property type="match status" value="1"/>
</dbReference>
<evidence type="ECO:0000313" key="3">
    <source>
        <dbReference type="Proteomes" id="UP001183643"/>
    </source>
</evidence>
<dbReference type="InterPro" id="IPR018644">
    <property type="entry name" value="DUF2071"/>
</dbReference>
<comment type="caution">
    <text evidence="2">The sequence shown here is derived from an EMBL/GenBank/DDBJ whole genome shotgun (WGS) entry which is preliminary data.</text>
</comment>